<dbReference type="GeneID" id="68115702"/>
<evidence type="ECO:0000313" key="2">
    <source>
        <dbReference type="EMBL" id="KAF0973277.1"/>
    </source>
</evidence>
<reference evidence="2 3" key="1">
    <citation type="journal article" date="2019" name="Sci. Rep.">
        <title>Nanopore sequencing improves the draft genome of the human pathogenic amoeba Naegleria fowleri.</title>
        <authorList>
            <person name="Liechti N."/>
            <person name="Schurch N."/>
            <person name="Bruggmann R."/>
            <person name="Wittwer M."/>
        </authorList>
    </citation>
    <scope>NUCLEOTIDE SEQUENCE [LARGE SCALE GENOMIC DNA]</scope>
    <source>
        <strain evidence="2 3">ATCC 30894</strain>
    </source>
</reference>
<dbReference type="Gene3D" id="2.30.29.30">
    <property type="entry name" value="Pleckstrin-homology domain (PH domain)/Phosphotyrosine-binding domain (PTB)"/>
    <property type="match status" value="1"/>
</dbReference>
<feature type="compositionally biased region" description="Polar residues" evidence="1">
    <location>
        <begin position="187"/>
        <end position="196"/>
    </location>
</feature>
<evidence type="ECO:0000313" key="3">
    <source>
        <dbReference type="Proteomes" id="UP000444721"/>
    </source>
</evidence>
<feature type="compositionally biased region" description="Low complexity" evidence="1">
    <location>
        <begin position="10"/>
        <end position="38"/>
    </location>
</feature>
<keyword evidence="3" id="KW-1185">Reference proteome</keyword>
<dbReference type="OrthoDB" id="10263121at2759"/>
<evidence type="ECO:0000256" key="1">
    <source>
        <dbReference type="SAM" id="MobiDB-lite"/>
    </source>
</evidence>
<dbReference type="VEuPathDB" id="AmoebaDB:FDP41_008484"/>
<dbReference type="AlphaFoldDB" id="A0A6A5B6L3"/>
<dbReference type="Proteomes" id="UP000444721">
    <property type="component" value="Unassembled WGS sequence"/>
</dbReference>
<dbReference type="VEuPathDB" id="AmoebaDB:NF0053940"/>
<protein>
    <recommendedName>
        <fullName evidence="4">PH domain-containing protein</fullName>
    </recommendedName>
</protein>
<name>A0A6A5B6L3_NAEFO</name>
<organism evidence="2 3">
    <name type="scientific">Naegleria fowleri</name>
    <name type="common">Brain eating amoeba</name>
    <dbReference type="NCBI Taxonomy" id="5763"/>
    <lineage>
        <taxon>Eukaryota</taxon>
        <taxon>Discoba</taxon>
        <taxon>Heterolobosea</taxon>
        <taxon>Tetramitia</taxon>
        <taxon>Eutetramitia</taxon>
        <taxon>Vahlkampfiidae</taxon>
        <taxon>Naegleria</taxon>
    </lineage>
</organism>
<sequence length="384" mass="41942">MNTSTLPKHSTATSSNGSPTPTTITNSNNSTTNATNNLSTSTATSTVLYSGLLYIPVVGNNGRRPSQTSNLLYKEYYSELYAQVSSGNNSSKSISLSSLGAMFAYYTGTLSSSSAPQVQHYLNLFEKAPQQYIDSLGGSLDPTQEMDSSTTNGASSVLASNATRPLSVNGSSSSNQPSNSNDGDLGTISSTTTNNPKFLMNPSSLSSPNISSSLKSSVQSSSQKSFMKKSSLPILSETMKPSIQIPLNNVSVRLDPMEGYFYYFEVISPTVIYKFFCRSDHEMRRWTELIEKVSPICKENALIEEAERKIVELERSCNTKKQLTHNNEIKHYRMKYYHHILPSSSNVNAPLPSSSSGMLVNNNIQRRTTPNITGNDSETINSNR</sequence>
<feature type="region of interest" description="Disordered" evidence="1">
    <location>
        <begin position="1"/>
        <end position="38"/>
    </location>
</feature>
<feature type="compositionally biased region" description="Low complexity" evidence="1">
    <location>
        <begin position="167"/>
        <end position="181"/>
    </location>
</feature>
<dbReference type="EMBL" id="VFQX01000061">
    <property type="protein sequence ID" value="KAF0973277.1"/>
    <property type="molecule type" value="Genomic_DNA"/>
</dbReference>
<dbReference type="VEuPathDB" id="AmoebaDB:NfTy_092980"/>
<proteinExistence type="predicted"/>
<comment type="caution">
    <text evidence="2">The sequence shown here is derived from an EMBL/GenBank/DDBJ whole genome shotgun (WGS) entry which is preliminary data.</text>
</comment>
<feature type="compositionally biased region" description="Low complexity" evidence="1">
    <location>
        <begin position="201"/>
        <end position="215"/>
    </location>
</feature>
<dbReference type="SUPFAM" id="SSF50729">
    <property type="entry name" value="PH domain-like"/>
    <property type="match status" value="1"/>
</dbReference>
<accession>A0A6A5B6L3</accession>
<dbReference type="InterPro" id="IPR011993">
    <property type="entry name" value="PH-like_dom_sf"/>
</dbReference>
<evidence type="ECO:0008006" key="4">
    <source>
        <dbReference type="Google" id="ProtNLM"/>
    </source>
</evidence>
<dbReference type="OMA" id="YYHHILP"/>
<gene>
    <name evidence="2" type="ORF">FDP41_008484</name>
</gene>
<dbReference type="RefSeq" id="XP_044557990.1">
    <property type="nucleotide sequence ID" value="XM_044712342.1"/>
</dbReference>
<feature type="region of interest" description="Disordered" evidence="1">
    <location>
        <begin position="135"/>
        <end position="215"/>
    </location>
</feature>
<feature type="compositionally biased region" description="Polar residues" evidence="1">
    <location>
        <begin position="141"/>
        <end position="166"/>
    </location>
</feature>